<feature type="compositionally biased region" description="Polar residues" evidence="1">
    <location>
        <begin position="79"/>
        <end position="93"/>
    </location>
</feature>
<organism evidence="2 3">
    <name type="scientific">Ricinus communis</name>
    <name type="common">Castor bean</name>
    <dbReference type="NCBI Taxonomy" id="3988"/>
    <lineage>
        <taxon>Eukaryota</taxon>
        <taxon>Viridiplantae</taxon>
        <taxon>Streptophyta</taxon>
        <taxon>Embryophyta</taxon>
        <taxon>Tracheophyta</taxon>
        <taxon>Spermatophyta</taxon>
        <taxon>Magnoliopsida</taxon>
        <taxon>eudicotyledons</taxon>
        <taxon>Gunneridae</taxon>
        <taxon>Pentapetalae</taxon>
        <taxon>rosids</taxon>
        <taxon>fabids</taxon>
        <taxon>Malpighiales</taxon>
        <taxon>Euphorbiaceae</taxon>
        <taxon>Acalyphoideae</taxon>
        <taxon>Acalypheae</taxon>
        <taxon>Ricinus</taxon>
    </lineage>
</organism>
<evidence type="ECO:0008006" key="4">
    <source>
        <dbReference type="Google" id="ProtNLM"/>
    </source>
</evidence>
<dbReference type="PANTHER" id="PTHR27006:SF605">
    <property type="entry name" value="COLD-RESPONSIVE PROTEIN KINASE 1-LIKE"/>
    <property type="match status" value="1"/>
</dbReference>
<dbReference type="InParanoid" id="B9S0R8"/>
<evidence type="ECO:0000313" key="3">
    <source>
        <dbReference type="Proteomes" id="UP000008311"/>
    </source>
</evidence>
<dbReference type="PANTHER" id="PTHR27006">
    <property type="entry name" value="PROMASTIGOTE SURFACE ANTIGEN PROTEIN PSA"/>
    <property type="match status" value="1"/>
</dbReference>
<reference evidence="3" key="1">
    <citation type="journal article" date="2010" name="Nat. Biotechnol.">
        <title>Draft genome sequence of the oilseed species Ricinus communis.</title>
        <authorList>
            <person name="Chan A.P."/>
            <person name="Crabtree J."/>
            <person name="Zhao Q."/>
            <person name="Lorenzi H."/>
            <person name="Orvis J."/>
            <person name="Puiu D."/>
            <person name="Melake-Berhan A."/>
            <person name="Jones K.M."/>
            <person name="Redman J."/>
            <person name="Chen G."/>
            <person name="Cahoon E.B."/>
            <person name="Gedil M."/>
            <person name="Stanke M."/>
            <person name="Haas B.J."/>
            <person name="Wortman J.R."/>
            <person name="Fraser-Liggett C.M."/>
            <person name="Ravel J."/>
            <person name="Rabinowicz P.D."/>
        </authorList>
    </citation>
    <scope>NUCLEOTIDE SEQUENCE [LARGE SCALE GENOMIC DNA]</scope>
    <source>
        <strain evidence="3">cv. Hale</strain>
    </source>
</reference>
<dbReference type="EMBL" id="EQ973839">
    <property type="protein sequence ID" value="EEF42798.1"/>
    <property type="molecule type" value="Genomic_DNA"/>
</dbReference>
<dbReference type="Proteomes" id="UP000008311">
    <property type="component" value="Unassembled WGS sequence"/>
</dbReference>
<evidence type="ECO:0000313" key="2">
    <source>
        <dbReference type="EMBL" id="EEF42798.1"/>
    </source>
</evidence>
<gene>
    <name evidence="2" type="ORF">RCOM_1222460</name>
</gene>
<dbReference type="AlphaFoldDB" id="B9S0R8"/>
<feature type="region of interest" description="Disordered" evidence="1">
    <location>
        <begin position="77"/>
        <end position="99"/>
    </location>
</feature>
<dbReference type="Gene3D" id="1.10.510.10">
    <property type="entry name" value="Transferase(Phosphotransferase) domain 1"/>
    <property type="match status" value="1"/>
</dbReference>
<proteinExistence type="predicted"/>
<name>B9S0R8_RICCO</name>
<sequence>MHKENRSSELIATSIKDSCDMSEALGLIHIGLLCVQRRSEDRPSMSSVVLMMGGRSALTQPKQLGFFTERDIIEDKSSSADNHNPCSPNTATITLLEPR</sequence>
<evidence type="ECO:0000256" key="1">
    <source>
        <dbReference type="SAM" id="MobiDB-lite"/>
    </source>
</evidence>
<dbReference type="STRING" id="3988.B9S0R8"/>
<protein>
    <recommendedName>
        <fullName evidence="4">S-locus receptor kinase C-terminal domain-containing protein</fullName>
    </recommendedName>
</protein>
<keyword evidence="3" id="KW-1185">Reference proteome</keyword>
<accession>B9S0R8</accession>